<evidence type="ECO:0000256" key="1">
    <source>
        <dbReference type="ARBA" id="ARBA00022729"/>
    </source>
</evidence>
<dbReference type="InterPro" id="IPR011044">
    <property type="entry name" value="Quino_amine_DH_bsu"/>
</dbReference>
<dbReference type="PANTHER" id="PTHR36220">
    <property type="entry name" value="UNNAMED PRODUCT"/>
    <property type="match status" value="1"/>
</dbReference>
<sequence length="453" mass="50939">MFFILYALLFRKLNTEWGRIQTITDSVVGSSFGRSVAISNSKERIVVGADGEQDGRIYVYDYTFVRQWNRSAVISPKSNSDIFINSLGYTVSISSDGNRIIAGAPKSRVDGADVGCVIIFDYIDNTWIQNDPVCPEPASNIHGFGHILTTSMDCKYFATATHNSNFDIEINNTGMVFISSEGVDRKWSTPKALISLDKVEANYGTDLHFLDASTILVAVDDLKIGTLIYKRNANNEWIQKDRILPIPLDNWTKEGITNYGKHIAMPSVDNSIMAITATKDTQKAGFAFILKKNKKKWELMSHVVFPEKAFLDDVFFCDVEYLASPSKLNNNGIGAVNLFKKVDQKFVFTETISPAENENIKTFGSSFTWNSRCNRFVVGATGDHFTKGSIFIYSRFGRYFYRYNINKQDTKSMAIIICSSIIIFALVIIIAISIAFLFMKYNQVRDLQPVSVD</sequence>
<organism evidence="3 4">
    <name type="scientific">Tritrichomonas musculus</name>
    <dbReference type="NCBI Taxonomy" id="1915356"/>
    <lineage>
        <taxon>Eukaryota</taxon>
        <taxon>Metamonada</taxon>
        <taxon>Parabasalia</taxon>
        <taxon>Tritrichomonadida</taxon>
        <taxon>Tritrichomonadidae</taxon>
        <taxon>Tritrichomonas</taxon>
    </lineage>
</organism>
<comment type="caution">
    <text evidence="3">The sequence shown here is derived from an EMBL/GenBank/DDBJ whole genome shotgun (WGS) entry which is preliminary data.</text>
</comment>
<name>A0ABR2IZJ2_9EUKA</name>
<dbReference type="EMBL" id="JAPFFF010000014">
    <property type="protein sequence ID" value="KAK8870921.1"/>
    <property type="molecule type" value="Genomic_DNA"/>
</dbReference>
<keyword evidence="2" id="KW-0472">Membrane</keyword>
<feature type="transmembrane region" description="Helical" evidence="2">
    <location>
        <begin position="413"/>
        <end position="438"/>
    </location>
</feature>
<dbReference type="Gene3D" id="2.130.10.130">
    <property type="entry name" value="Integrin alpha, N-terminal"/>
    <property type="match status" value="1"/>
</dbReference>
<proteinExistence type="predicted"/>
<protein>
    <submittedName>
        <fullName evidence="3">Uncharacterized protein</fullName>
    </submittedName>
</protein>
<accession>A0ABR2IZJ2</accession>
<evidence type="ECO:0000313" key="4">
    <source>
        <dbReference type="Proteomes" id="UP001470230"/>
    </source>
</evidence>
<keyword evidence="4" id="KW-1185">Reference proteome</keyword>
<dbReference type="PANTHER" id="PTHR36220:SF1">
    <property type="entry name" value="GAMMA TUBULIN COMPLEX COMPONENT C-TERMINAL DOMAIN-CONTAINING PROTEIN"/>
    <property type="match status" value="1"/>
</dbReference>
<dbReference type="Proteomes" id="UP001470230">
    <property type="component" value="Unassembled WGS sequence"/>
</dbReference>
<dbReference type="SUPFAM" id="SSF50969">
    <property type="entry name" value="YVTN repeat-like/Quinoprotein amine dehydrogenase"/>
    <property type="match status" value="1"/>
</dbReference>
<keyword evidence="1" id="KW-0732">Signal</keyword>
<keyword evidence="2" id="KW-1133">Transmembrane helix</keyword>
<reference evidence="3 4" key="1">
    <citation type="submission" date="2024-04" db="EMBL/GenBank/DDBJ databases">
        <title>Tritrichomonas musculus Genome.</title>
        <authorList>
            <person name="Alves-Ferreira E."/>
            <person name="Grigg M."/>
            <person name="Lorenzi H."/>
            <person name="Galac M."/>
        </authorList>
    </citation>
    <scope>NUCLEOTIDE SEQUENCE [LARGE SCALE GENOMIC DNA]</scope>
    <source>
        <strain evidence="3 4">EAF2021</strain>
    </source>
</reference>
<dbReference type="Pfam" id="PF14312">
    <property type="entry name" value="FG-GAP_2"/>
    <property type="match status" value="1"/>
</dbReference>
<keyword evidence="2" id="KW-0812">Transmembrane</keyword>
<dbReference type="InterPro" id="IPR013517">
    <property type="entry name" value="FG-GAP"/>
</dbReference>
<gene>
    <name evidence="3" type="ORF">M9Y10_008834</name>
</gene>
<evidence type="ECO:0000313" key="3">
    <source>
        <dbReference type="EMBL" id="KAK8870921.1"/>
    </source>
</evidence>
<dbReference type="InterPro" id="IPR028994">
    <property type="entry name" value="Integrin_alpha_N"/>
</dbReference>
<evidence type="ECO:0000256" key="2">
    <source>
        <dbReference type="SAM" id="Phobius"/>
    </source>
</evidence>